<reference evidence="1 2" key="1">
    <citation type="journal article" date="2022" name="Syst. Appl. Microbiol.">
        <title>Pseudomonas alliivorans sp. nov., a plant-pathogenic bacterium isolated from onion foliage in Georgia, USA.</title>
        <authorList>
            <person name="Zhao M."/>
            <person name="Tyson C."/>
            <person name="Chen H.C."/>
            <person name="Paudel S."/>
            <person name="Gitaitis R."/>
            <person name="Kvitko B."/>
            <person name="Dutta B."/>
        </authorList>
    </citation>
    <scope>NUCLEOTIDE SEQUENCE [LARGE SCALE GENOMIC DNA]</scope>
    <source>
        <strain evidence="1 2">20GA0068</strain>
    </source>
</reference>
<dbReference type="NCBIfam" id="TIGR04141">
    <property type="entry name" value="TIGR04141 family sporadically distributed protein"/>
    <property type="match status" value="1"/>
</dbReference>
<name>A0ABS4C7C2_9PSED</name>
<gene>
    <name evidence="1" type="ORF">JTJ32_14660</name>
</gene>
<organism evidence="1 2">
    <name type="scientific">Pseudomonas alliivorans</name>
    <dbReference type="NCBI Taxonomy" id="2810613"/>
    <lineage>
        <taxon>Bacteria</taxon>
        <taxon>Pseudomonadati</taxon>
        <taxon>Pseudomonadota</taxon>
        <taxon>Gammaproteobacteria</taxon>
        <taxon>Pseudomonadales</taxon>
        <taxon>Pseudomonadaceae</taxon>
        <taxon>Pseudomonas</taxon>
    </lineage>
</organism>
<comment type="caution">
    <text evidence="1">The sequence shown here is derived from an EMBL/GenBank/DDBJ whole genome shotgun (WGS) entry which is preliminary data.</text>
</comment>
<dbReference type="InterPro" id="IPR026487">
    <property type="entry name" value="CHP04141"/>
</dbReference>
<evidence type="ECO:0000313" key="1">
    <source>
        <dbReference type="EMBL" id="MBP0946569.1"/>
    </source>
</evidence>
<evidence type="ECO:0000313" key="2">
    <source>
        <dbReference type="Proteomes" id="UP000673197"/>
    </source>
</evidence>
<proteinExistence type="predicted"/>
<dbReference type="EMBL" id="JAFFZW010000004">
    <property type="protein sequence ID" value="MBP0946569.1"/>
    <property type="molecule type" value="Genomic_DNA"/>
</dbReference>
<keyword evidence="2" id="KW-1185">Reference proteome</keyword>
<sequence>MSCARTRDLATPNAVTFQKRLQASKYSDVQDFGVDALRDLARIAGGTASEASFAKFVAGRDSLSITCKLASDDLLGKCEQIMQVYRSNTYKQRFPWIEFARCLENPGRFRRLV</sequence>
<dbReference type="Proteomes" id="UP000673197">
    <property type="component" value="Unassembled WGS sequence"/>
</dbReference>
<dbReference type="Pfam" id="PF19614">
    <property type="entry name" value="DUF6119"/>
    <property type="match status" value="1"/>
</dbReference>
<protein>
    <submittedName>
        <fullName evidence="1">TIGR04141 family sporadically distributed protein</fullName>
    </submittedName>
</protein>
<accession>A0ABS4C7C2</accession>